<evidence type="ECO:0000313" key="1">
    <source>
        <dbReference type="EMBL" id="MCA9385053.1"/>
    </source>
</evidence>
<name>A0A955L747_9BACT</name>
<reference evidence="1" key="2">
    <citation type="journal article" date="2021" name="Microbiome">
        <title>Successional dynamics and alternative stable states in a saline activated sludge microbial community over 9 years.</title>
        <authorList>
            <person name="Wang Y."/>
            <person name="Ye J."/>
            <person name="Ju F."/>
            <person name="Liu L."/>
            <person name="Boyd J.A."/>
            <person name="Deng Y."/>
            <person name="Parks D.H."/>
            <person name="Jiang X."/>
            <person name="Yin X."/>
            <person name="Woodcroft B.J."/>
            <person name="Tyson G.W."/>
            <person name="Hugenholtz P."/>
            <person name="Polz M.F."/>
            <person name="Zhang T."/>
        </authorList>
    </citation>
    <scope>NUCLEOTIDE SEQUENCE</scope>
    <source>
        <strain evidence="1">HKST-UBA11</strain>
    </source>
</reference>
<comment type="caution">
    <text evidence="1">The sequence shown here is derived from an EMBL/GenBank/DDBJ whole genome shotgun (WGS) entry which is preliminary data.</text>
</comment>
<reference evidence="1" key="1">
    <citation type="submission" date="2020-04" db="EMBL/GenBank/DDBJ databases">
        <authorList>
            <person name="Zhang T."/>
        </authorList>
    </citation>
    <scope>NUCLEOTIDE SEQUENCE</scope>
    <source>
        <strain evidence="1">HKST-UBA11</strain>
    </source>
</reference>
<accession>A0A955L747</accession>
<protein>
    <submittedName>
        <fullName evidence="1">Uncharacterized protein</fullName>
    </submittedName>
</protein>
<proteinExistence type="predicted"/>
<dbReference type="Proteomes" id="UP000754563">
    <property type="component" value="Unassembled WGS sequence"/>
</dbReference>
<organism evidence="1 2">
    <name type="scientific">Candidatus Dojkabacteria bacterium</name>
    <dbReference type="NCBI Taxonomy" id="2099670"/>
    <lineage>
        <taxon>Bacteria</taxon>
        <taxon>Candidatus Dojkabacteria</taxon>
    </lineage>
</organism>
<dbReference type="EMBL" id="JAGQLH010000002">
    <property type="protein sequence ID" value="MCA9385053.1"/>
    <property type="molecule type" value="Genomic_DNA"/>
</dbReference>
<evidence type="ECO:0000313" key="2">
    <source>
        <dbReference type="Proteomes" id="UP000754563"/>
    </source>
</evidence>
<gene>
    <name evidence="1" type="ORF">KC717_00230</name>
</gene>
<sequence length="129" mass="14532">MYQEGDIFTVECPESWYFSDVYTEGQVGEEIASCTSPSGTKVSYFNPNLEHSIVCNGEYVQIAENIRRYKFEEDVWQVFTYSKYSTDGSTSNLAQGHITGVWSWGISNTNTNDLVSADRIVSKNLGDIL</sequence>
<dbReference type="AlphaFoldDB" id="A0A955L747"/>